<evidence type="ECO:0000313" key="2">
    <source>
        <dbReference type="EMBL" id="KAH1072013.1"/>
    </source>
</evidence>
<evidence type="ECO:0000256" key="1">
    <source>
        <dbReference type="SAM" id="Coils"/>
    </source>
</evidence>
<protein>
    <submittedName>
        <fullName evidence="2">Uncharacterized protein</fullName>
    </submittedName>
</protein>
<sequence>MVTSIKIPPMIHSPPVSSSPPRPLIEDVFKVESGKSQCLKKKRSMLTFLDRLPVKKLSLKELVFSLQVALVEAGIISVGPVEGIDEDEVKKMESTNAYQFTMGALKRARELHKQLEDDNSKLVEQNKRLEIRLTLSKIANEKLDK</sequence>
<organism evidence="2 3">
    <name type="scientific">Gossypium stocksii</name>
    <dbReference type="NCBI Taxonomy" id="47602"/>
    <lineage>
        <taxon>Eukaryota</taxon>
        <taxon>Viridiplantae</taxon>
        <taxon>Streptophyta</taxon>
        <taxon>Embryophyta</taxon>
        <taxon>Tracheophyta</taxon>
        <taxon>Spermatophyta</taxon>
        <taxon>Magnoliopsida</taxon>
        <taxon>eudicotyledons</taxon>
        <taxon>Gunneridae</taxon>
        <taxon>Pentapetalae</taxon>
        <taxon>rosids</taxon>
        <taxon>malvids</taxon>
        <taxon>Malvales</taxon>
        <taxon>Malvaceae</taxon>
        <taxon>Malvoideae</taxon>
        <taxon>Gossypium</taxon>
    </lineage>
</organism>
<reference evidence="2 3" key="1">
    <citation type="journal article" date="2021" name="Plant Biotechnol. J.">
        <title>Multi-omics assisted identification of the key and species-specific regulatory components of drought-tolerant mechanisms in Gossypium stocksii.</title>
        <authorList>
            <person name="Yu D."/>
            <person name="Ke L."/>
            <person name="Zhang D."/>
            <person name="Wu Y."/>
            <person name="Sun Y."/>
            <person name="Mei J."/>
            <person name="Sun J."/>
            <person name="Sun Y."/>
        </authorList>
    </citation>
    <scope>NUCLEOTIDE SEQUENCE [LARGE SCALE GENOMIC DNA]</scope>
    <source>
        <strain evidence="3">cv. E1</strain>
        <tissue evidence="2">Leaf</tissue>
    </source>
</reference>
<evidence type="ECO:0000313" key="3">
    <source>
        <dbReference type="Proteomes" id="UP000828251"/>
    </source>
</evidence>
<proteinExistence type="predicted"/>
<gene>
    <name evidence="2" type="ORF">J1N35_024341</name>
</gene>
<accession>A0A9D3V7A2</accession>
<dbReference type="Proteomes" id="UP000828251">
    <property type="component" value="Unassembled WGS sequence"/>
</dbReference>
<keyword evidence="3" id="KW-1185">Reference proteome</keyword>
<dbReference type="AlphaFoldDB" id="A0A9D3V7A2"/>
<comment type="caution">
    <text evidence="2">The sequence shown here is derived from an EMBL/GenBank/DDBJ whole genome shotgun (WGS) entry which is preliminary data.</text>
</comment>
<dbReference type="EMBL" id="JAIQCV010000008">
    <property type="protein sequence ID" value="KAH1072013.1"/>
    <property type="molecule type" value="Genomic_DNA"/>
</dbReference>
<feature type="coiled-coil region" evidence="1">
    <location>
        <begin position="105"/>
        <end position="132"/>
    </location>
</feature>
<keyword evidence="1" id="KW-0175">Coiled coil</keyword>
<dbReference type="OrthoDB" id="10515188at2759"/>
<name>A0A9D3V7A2_9ROSI</name>